<dbReference type="InterPro" id="IPR036390">
    <property type="entry name" value="WH_DNA-bd_sf"/>
</dbReference>
<feature type="coiled-coil region" evidence="7">
    <location>
        <begin position="141"/>
        <end position="182"/>
    </location>
</feature>
<keyword evidence="2" id="KW-0805">Transcription regulation</keyword>
<evidence type="ECO:0000313" key="9">
    <source>
        <dbReference type="EMBL" id="ORZ14097.1"/>
    </source>
</evidence>
<feature type="domain" description="HSF-type DNA-binding" evidence="8">
    <location>
        <begin position="16"/>
        <end position="122"/>
    </location>
</feature>
<gene>
    <name evidence="9" type="ORF">BCR42DRAFT_418043</name>
</gene>
<proteinExistence type="inferred from homology"/>
<dbReference type="EMBL" id="MCGE01000015">
    <property type="protein sequence ID" value="ORZ14097.1"/>
    <property type="molecule type" value="Genomic_DNA"/>
</dbReference>
<comment type="subcellular location">
    <subcellularLocation>
        <location evidence="1">Nucleus</location>
    </subcellularLocation>
</comment>
<dbReference type="GO" id="GO:0043565">
    <property type="term" value="F:sequence-specific DNA binding"/>
    <property type="evidence" value="ECO:0007669"/>
    <property type="project" value="InterPro"/>
</dbReference>
<dbReference type="InterPro" id="IPR036388">
    <property type="entry name" value="WH-like_DNA-bd_sf"/>
</dbReference>
<dbReference type="GO" id="GO:0003700">
    <property type="term" value="F:DNA-binding transcription factor activity"/>
    <property type="evidence" value="ECO:0007669"/>
    <property type="project" value="InterPro"/>
</dbReference>
<evidence type="ECO:0000313" key="10">
    <source>
        <dbReference type="Proteomes" id="UP000193560"/>
    </source>
</evidence>
<dbReference type="PANTHER" id="PTHR10015:SF465">
    <property type="entry name" value="HSF-TYPE DNA-BINDING DOMAIN-CONTAINING PROTEIN"/>
    <property type="match status" value="1"/>
</dbReference>
<keyword evidence="3 9" id="KW-0238">DNA-binding</keyword>
<name>A0A1X2ICY6_9FUNG</name>
<sequence length="189" mass="22772">MKQVVSFNTTSTSEKRLSPFIKKLWRIMNDCNLQSIIHWSEHGTTICISNSIMFCKSVLPHYFKHNNWHSFVRQLNLYGFRKVYHFNIAIDYASGRQETVWQFKHRHFQRDDEESLLLIQRKLSSYMLPVEKEEQRYAPLMADIERRLALEEKQFEEMKRETQSLRQQQQDQQKLLAKLMKEVVSRDGT</sequence>
<keyword evidence="10" id="KW-1185">Reference proteome</keyword>
<dbReference type="SUPFAM" id="SSF46785">
    <property type="entry name" value="Winged helix' DNA-binding domain"/>
    <property type="match status" value="1"/>
</dbReference>
<evidence type="ECO:0000256" key="7">
    <source>
        <dbReference type="SAM" id="Coils"/>
    </source>
</evidence>
<dbReference type="Pfam" id="PF00447">
    <property type="entry name" value="HSF_DNA-bind"/>
    <property type="match status" value="1"/>
</dbReference>
<dbReference type="GO" id="GO:0005634">
    <property type="term" value="C:nucleus"/>
    <property type="evidence" value="ECO:0007669"/>
    <property type="project" value="UniProtKB-SubCell"/>
</dbReference>
<dbReference type="InterPro" id="IPR000232">
    <property type="entry name" value="HSF_DNA-bd"/>
</dbReference>
<organism evidence="9 10">
    <name type="scientific">Absidia repens</name>
    <dbReference type="NCBI Taxonomy" id="90262"/>
    <lineage>
        <taxon>Eukaryota</taxon>
        <taxon>Fungi</taxon>
        <taxon>Fungi incertae sedis</taxon>
        <taxon>Mucoromycota</taxon>
        <taxon>Mucoromycotina</taxon>
        <taxon>Mucoromycetes</taxon>
        <taxon>Mucorales</taxon>
        <taxon>Cunninghamellaceae</taxon>
        <taxon>Absidia</taxon>
    </lineage>
</organism>
<dbReference type="AlphaFoldDB" id="A0A1X2ICY6"/>
<evidence type="ECO:0000256" key="1">
    <source>
        <dbReference type="ARBA" id="ARBA00004123"/>
    </source>
</evidence>
<reference evidence="9 10" key="1">
    <citation type="submission" date="2016-07" db="EMBL/GenBank/DDBJ databases">
        <title>Pervasive Adenine N6-methylation of Active Genes in Fungi.</title>
        <authorList>
            <consortium name="DOE Joint Genome Institute"/>
            <person name="Mondo S.J."/>
            <person name="Dannebaum R.O."/>
            <person name="Kuo R.C."/>
            <person name="Labutti K."/>
            <person name="Haridas S."/>
            <person name="Kuo A."/>
            <person name="Salamov A."/>
            <person name="Ahrendt S.R."/>
            <person name="Lipzen A."/>
            <person name="Sullivan W."/>
            <person name="Andreopoulos W.B."/>
            <person name="Clum A."/>
            <person name="Lindquist E."/>
            <person name="Daum C."/>
            <person name="Ramamoorthy G.K."/>
            <person name="Gryganskyi A."/>
            <person name="Culley D."/>
            <person name="Magnuson J.K."/>
            <person name="James T.Y."/>
            <person name="O'Malley M.A."/>
            <person name="Stajich J.E."/>
            <person name="Spatafora J.W."/>
            <person name="Visel A."/>
            <person name="Grigoriev I.V."/>
        </authorList>
    </citation>
    <scope>NUCLEOTIDE SEQUENCE [LARGE SCALE GENOMIC DNA]</scope>
    <source>
        <strain evidence="9 10">NRRL 1336</strain>
    </source>
</reference>
<dbReference type="Gene3D" id="1.10.10.10">
    <property type="entry name" value="Winged helix-like DNA-binding domain superfamily/Winged helix DNA-binding domain"/>
    <property type="match status" value="1"/>
</dbReference>
<dbReference type="Proteomes" id="UP000193560">
    <property type="component" value="Unassembled WGS sequence"/>
</dbReference>
<keyword evidence="5" id="KW-0539">Nucleus</keyword>
<evidence type="ECO:0000256" key="6">
    <source>
        <dbReference type="RuleBase" id="RU004020"/>
    </source>
</evidence>
<dbReference type="PANTHER" id="PTHR10015">
    <property type="entry name" value="HEAT SHOCK TRANSCRIPTION FACTOR"/>
    <property type="match status" value="1"/>
</dbReference>
<evidence type="ECO:0000256" key="4">
    <source>
        <dbReference type="ARBA" id="ARBA00023163"/>
    </source>
</evidence>
<dbReference type="SMART" id="SM00415">
    <property type="entry name" value="HSF"/>
    <property type="match status" value="1"/>
</dbReference>
<protein>
    <submittedName>
        <fullName evidence="9">HSF-type DNA-binding-domain-containing protein</fullName>
    </submittedName>
</protein>
<dbReference type="FunFam" id="1.10.10.10:FF:000027">
    <property type="entry name" value="Heat shock transcription factor 1"/>
    <property type="match status" value="1"/>
</dbReference>
<keyword evidence="4" id="KW-0804">Transcription</keyword>
<evidence type="ECO:0000256" key="2">
    <source>
        <dbReference type="ARBA" id="ARBA00023015"/>
    </source>
</evidence>
<evidence type="ECO:0000256" key="5">
    <source>
        <dbReference type="ARBA" id="ARBA00023242"/>
    </source>
</evidence>
<comment type="similarity">
    <text evidence="6">Belongs to the HSF family.</text>
</comment>
<dbReference type="OrthoDB" id="60033at2759"/>
<dbReference type="STRING" id="90262.A0A1X2ICY6"/>
<accession>A0A1X2ICY6</accession>
<evidence type="ECO:0000259" key="8">
    <source>
        <dbReference type="SMART" id="SM00415"/>
    </source>
</evidence>
<dbReference type="PRINTS" id="PR00056">
    <property type="entry name" value="HSFDOMAIN"/>
</dbReference>
<keyword evidence="7" id="KW-0175">Coiled coil</keyword>
<evidence type="ECO:0000256" key="3">
    <source>
        <dbReference type="ARBA" id="ARBA00023125"/>
    </source>
</evidence>
<comment type="caution">
    <text evidence="9">The sequence shown here is derived from an EMBL/GenBank/DDBJ whole genome shotgun (WGS) entry which is preliminary data.</text>
</comment>